<dbReference type="PANTHER" id="PTHR30024:SF47">
    <property type="entry name" value="TAURINE-BINDING PERIPLASMIC PROTEIN"/>
    <property type="match status" value="1"/>
</dbReference>
<dbReference type="EMBL" id="CP040736">
    <property type="protein sequence ID" value="QCX23906.1"/>
    <property type="molecule type" value="Genomic_DNA"/>
</dbReference>
<evidence type="ECO:0000256" key="1">
    <source>
        <dbReference type="ARBA" id="ARBA00004418"/>
    </source>
</evidence>
<feature type="domain" description="Solute-binding protein family 3/N-terminal" evidence="4">
    <location>
        <begin position="60"/>
        <end position="277"/>
    </location>
</feature>
<comment type="subcellular location">
    <subcellularLocation>
        <location evidence="1">Periplasm</location>
    </subcellularLocation>
</comment>
<evidence type="ECO:0000313" key="6">
    <source>
        <dbReference type="Proteomes" id="UP000310673"/>
    </source>
</evidence>
<dbReference type="Gene3D" id="3.40.190.10">
    <property type="entry name" value="Periplasmic binding protein-like II"/>
    <property type="match status" value="2"/>
</dbReference>
<evidence type="ECO:0000313" key="5">
    <source>
        <dbReference type="EMBL" id="QCX23906.1"/>
    </source>
</evidence>
<sequence length="341" mass="37470">MVFGMTKVYTELVYFYKKREFIMSRNLKKIAIMIATVLLIVGSLPFMSLTTQAATAGNDKITIGTIKNTAAMPAVMAKDATDFSRNNINVDVKSFDSNKELNDAIANGDVNVAATDLVSYASLAKKNSTWKIVGTLPGYYGLVANKKYKKVKNLKGKTIAIDKKSGSKQYLKSILKKNKVKYSSVKVKQIDADSTRVDSLKSGDIDAAVLEDPSISNAKGNGAKVLNRQKTGKDNGQILIANKDFTKKNASSTQILVSVLNDEIKKINKMGGYGSAQAALRDFGISDKGAKYITDMNITFKKVHKVKKSNFKKAFKYAKSQKLFKGKISYKKYTLKVKGVK</sequence>
<dbReference type="KEGG" id="lft:FG051_01765"/>
<dbReference type="Proteomes" id="UP000310673">
    <property type="component" value="Chromosome"/>
</dbReference>
<evidence type="ECO:0000259" key="4">
    <source>
        <dbReference type="SMART" id="SM00062"/>
    </source>
</evidence>
<dbReference type="PANTHER" id="PTHR30024">
    <property type="entry name" value="ALIPHATIC SULFONATES-BINDING PROTEIN-RELATED"/>
    <property type="match status" value="1"/>
</dbReference>
<keyword evidence="3" id="KW-0732">Signal</keyword>
<dbReference type="InterPro" id="IPR001638">
    <property type="entry name" value="Solute-binding_3/MltF_N"/>
</dbReference>
<reference evidence="5 6" key="1">
    <citation type="submission" date="2019-05" db="EMBL/GenBank/DDBJ databases">
        <title>Genome Sequence of Lactobacillus futsaii Y97, a Potential Probiotic Strain Isolated from the Futsai of Taiwan.</title>
        <authorList>
            <person name="Du X."/>
        </authorList>
    </citation>
    <scope>NUCLEOTIDE SEQUENCE [LARGE SCALE GENOMIC DNA]</scope>
    <source>
        <strain evidence="5 6">Y97</strain>
    </source>
</reference>
<name>A0A5B7SV72_9LACO</name>
<dbReference type="STRING" id="1423818.FC88_GL002376"/>
<proteinExistence type="inferred from homology"/>
<protein>
    <submittedName>
        <fullName evidence="5">Transporter substrate-binding domain-containing protein</fullName>
    </submittedName>
</protein>
<evidence type="ECO:0000256" key="2">
    <source>
        <dbReference type="ARBA" id="ARBA00010742"/>
    </source>
</evidence>
<gene>
    <name evidence="5" type="ORF">FG051_01765</name>
</gene>
<dbReference type="SMART" id="SM00062">
    <property type="entry name" value="PBPb"/>
    <property type="match status" value="1"/>
</dbReference>
<dbReference type="AlphaFoldDB" id="A0A5B7SV72"/>
<dbReference type="InterPro" id="IPR015168">
    <property type="entry name" value="SsuA/THI5"/>
</dbReference>
<dbReference type="GO" id="GO:0042918">
    <property type="term" value="P:alkanesulfonate transmembrane transport"/>
    <property type="evidence" value="ECO:0007669"/>
    <property type="project" value="TreeGrafter"/>
</dbReference>
<comment type="similarity">
    <text evidence="2">Belongs to the bacterial solute-binding protein SsuA/TauA family.</text>
</comment>
<accession>A0A5B7SV72</accession>
<dbReference type="Pfam" id="PF09084">
    <property type="entry name" value="NMT1"/>
    <property type="match status" value="1"/>
</dbReference>
<organism evidence="5 6">
    <name type="scientific">Companilactobacillus futsaii</name>
    <dbReference type="NCBI Taxonomy" id="938155"/>
    <lineage>
        <taxon>Bacteria</taxon>
        <taxon>Bacillati</taxon>
        <taxon>Bacillota</taxon>
        <taxon>Bacilli</taxon>
        <taxon>Lactobacillales</taxon>
        <taxon>Lactobacillaceae</taxon>
        <taxon>Companilactobacillus</taxon>
    </lineage>
</organism>
<dbReference type="GO" id="GO:0042597">
    <property type="term" value="C:periplasmic space"/>
    <property type="evidence" value="ECO:0007669"/>
    <property type="project" value="UniProtKB-SubCell"/>
</dbReference>
<evidence type="ECO:0000256" key="3">
    <source>
        <dbReference type="ARBA" id="ARBA00022729"/>
    </source>
</evidence>
<dbReference type="SUPFAM" id="SSF53850">
    <property type="entry name" value="Periplasmic binding protein-like II"/>
    <property type="match status" value="1"/>
</dbReference>